<gene>
    <name evidence="16" type="ORF">D0868_08648</name>
    <name evidence="15" type="ORF">D0869_07791</name>
</gene>
<dbReference type="EMBL" id="QWIJ01000640">
    <property type="protein sequence ID" value="RMX80130.1"/>
    <property type="molecule type" value="Genomic_DNA"/>
</dbReference>
<keyword evidence="11" id="KW-0804">Transcription</keyword>
<keyword evidence="8" id="KW-0779">Telomere</keyword>
<feature type="compositionally biased region" description="Low complexity" evidence="14">
    <location>
        <begin position="78"/>
        <end position="88"/>
    </location>
</feature>
<evidence type="ECO:0000256" key="11">
    <source>
        <dbReference type="ARBA" id="ARBA00023163"/>
    </source>
</evidence>
<evidence type="ECO:0000256" key="10">
    <source>
        <dbReference type="ARBA" id="ARBA00023159"/>
    </source>
</evidence>
<evidence type="ECO:0000256" key="13">
    <source>
        <dbReference type="ARBA" id="ARBA00025393"/>
    </source>
</evidence>
<reference evidence="17 18" key="1">
    <citation type="journal article" date="2018" name="BMC Genomics">
        <title>Genomic evidence for intraspecific hybridization in a clonal and extremely halotolerant yeast.</title>
        <authorList>
            <person name="Gostincar C."/>
            <person name="Stajich J.E."/>
            <person name="Zupancic J."/>
            <person name="Zalar P."/>
            <person name="Gunde-Cimerman N."/>
        </authorList>
    </citation>
    <scope>NUCLEOTIDE SEQUENCE [LARGE SCALE GENOMIC DNA]</scope>
    <source>
        <strain evidence="16 18">EXF-6654</strain>
        <strain evidence="15 17">EXF-6656</strain>
    </source>
</reference>
<evidence type="ECO:0000256" key="8">
    <source>
        <dbReference type="ARBA" id="ARBA00022895"/>
    </source>
</evidence>
<comment type="function">
    <text evidence="13">Component of the EKC/KEOPS complex that is required for the formation of a threonylcarbamoyl group on adenosine at position 37 (t(6)A37) in tRNAs that read codons beginning with adenine. The complex is probably involved in the transfer of the threonylcarbamoyl moiety of threonylcarbamoyl-AMP (TC-AMP) to the N6 group of A37. GON7 likely plays a supporting role to the catalytic subunit KAE1 in the complex. The EKC/KEOPS complex also promotes both telomere uncapping and telomere elongation. The complex is required for efficient recruitment of transcriptional coactivators.</text>
</comment>
<dbReference type="VEuPathDB" id="FungiDB:BTJ68_01461"/>
<sequence length="155" mass="16764">MCQLKVKLILRTLHSGLPDSHWLVKADASGSPVHSLLDSAVTAAHIPSHQHPQHSERTMSANSLTATYSAPTSTQVFSSSLPALPSDPSKQDVQGKTAYLSALRSQATEMQNDVNTFLTQKMEEGKAAESGSAKNKAQEEKEEEMYGEEDPENDG</sequence>
<comment type="subunit">
    <text evidence="4">Component of the EKC/KEOPS complex composed of at least BUD32, CGI121, GON7, KAE1 and PCC1; the whole complex dimerizes.</text>
</comment>
<evidence type="ECO:0000256" key="4">
    <source>
        <dbReference type="ARBA" id="ARBA00011534"/>
    </source>
</evidence>
<evidence type="ECO:0000256" key="5">
    <source>
        <dbReference type="ARBA" id="ARBA00019746"/>
    </source>
</evidence>
<evidence type="ECO:0000313" key="16">
    <source>
        <dbReference type="EMBL" id="RMY01128.1"/>
    </source>
</evidence>
<evidence type="ECO:0000256" key="6">
    <source>
        <dbReference type="ARBA" id="ARBA00022454"/>
    </source>
</evidence>
<feature type="compositionally biased region" description="Acidic residues" evidence="14">
    <location>
        <begin position="140"/>
        <end position="155"/>
    </location>
</feature>
<dbReference type="Proteomes" id="UP000282582">
    <property type="component" value="Unassembled WGS sequence"/>
</dbReference>
<accession>A0A3M6WPD5</accession>
<dbReference type="EMBL" id="QWIK01000781">
    <property type="protein sequence ID" value="RMY01128.1"/>
    <property type="molecule type" value="Genomic_DNA"/>
</dbReference>
<dbReference type="GO" id="GO:0008033">
    <property type="term" value="P:tRNA processing"/>
    <property type="evidence" value="ECO:0007669"/>
    <property type="project" value="UniProtKB-KW"/>
</dbReference>
<organism evidence="15 17">
    <name type="scientific">Hortaea werneckii</name>
    <name type="common">Black yeast</name>
    <name type="synonym">Cladosporium werneckii</name>
    <dbReference type="NCBI Taxonomy" id="91943"/>
    <lineage>
        <taxon>Eukaryota</taxon>
        <taxon>Fungi</taxon>
        <taxon>Dikarya</taxon>
        <taxon>Ascomycota</taxon>
        <taxon>Pezizomycotina</taxon>
        <taxon>Dothideomycetes</taxon>
        <taxon>Dothideomycetidae</taxon>
        <taxon>Mycosphaerellales</taxon>
        <taxon>Teratosphaeriaceae</taxon>
        <taxon>Hortaea</taxon>
    </lineage>
</organism>
<evidence type="ECO:0000313" key="18">
    <source>
        <dbReference type="Proteomes" id="UP000282582"/>
    </source>
</evidence>
<keyword evidence="10" id="KW-0010">Activator</keyword>
<evidence type="ECO:0000256" key="14">
    <source>
        <dbReference type="SAM" id="MobiDB-lite"/>
    </source>
</evidence>
<evidence type="ECO:0000256" key="9">
    <source>
        <dbReference type="ARBA" id="ARBA00023015"/>
    </source>
</evidence>
<evidence type="ECO:0000313" key="15">
    <source>
        <dbReference type="EMBL" id="RMX80130.1"/>
    </source>
</evidence>
<protein>
    <recommendedName>
        <fullName evidence="5">EKC/KEOPS complex subunit GON7</fullName>
    </recommendedName>
</protein>
<dbReference type="GO" id="GO:0000781">
    <property type="term" value="C:chromosome, telomeric region"/>
    <property type="evidence" value="ECO:0007669"/>
    <property type="project" value="UniProtKB-SubCell"/>
</dbReference>
<dbReference type="OrthoDB" id="2288868at2759"/>
<dbReference type="Proteomes" id="UP000281245">
    <property type="component" value="Unassembled WGS sequence"/>
</dbReference>
<comment type="caution">
    <text evidence="15">The sequence shown here is derived from an EMBL/GenBank/DDBJ whole genome shotgun (WGS) entry which is preliminary data.</text>
</comment>
<name>A0A3M6WPD5_HORWE</name>
<proteinExistence type="inferred from homology"/>
<dbReference type="GO" id="GO:0005634">
    <property type="term" value="C:nucleus"/>
    <property type="evidence" value="ECO:0007669"/>
    <property type="project" value="UniProtKB-SubCell"/>
</dbReference>
<evidence type="ECO:0000256" key="7">
    <source>
        <dbReference type="ARBA" id="ARBA00022694"/>
    </source>
</evidence>
<dbReference type="AlphaFoldDB" id="A0A3M6WPD5"/>
<feature type="region of interest" description="Disordered" evidence="14">
    <location>
        <begin position="76"/>
        <end position="95"/>
    </location>
</feature>
<feature type="region of interest" description="Disordered" evidence="14">
    <location>
        <begin position="111"/>
        <end position="155"/>
    </location>
</feature>
<dbReference type="Pfam" id="PF08738">
    <property type="entry name" value="Gon7"/>
    <property type="match status" value="1"/>
</dbReference>
<evidence type="ECO:0000256" key="1">
    <source>
        <dbReference type="ARBA" id="ARBA00004123"/>
    </source>
</evidence>
<keyword evidence="9" id="KW-0805">Transcription regulation</keyword>
<keyword evidence="6" id="KW-0158">Chromosome</keyword>
<evidence type="ECO:0000256" key="12">
    <source>
        <dbReference type="ARBA" id="ARBA00023242"/>
    </source>
</evidence>
<keyword evidence="7" id="KW-0819">tRNA processing</keyword>
<evidence type="ECO:0000256" key="3">
    <source>
        <dbReference type="ARBA" id="ARBA00008529"/>
    </source>
</evidence>
<evidence type="ECO:0000256" key="2">
    <source>
        <dbReference type="ARBA" id="ARBA00004574"/>
    </source>
</evidence>
<comment type="subcellular location">
    <subcellularLocation>
        <location evidence="2">Chromosome</location>
        <location evidence="2">Telomere</location>
    </subcellularLocation>
    <subcellularLocation>
        <location evidence="1">Nucleus</location>
    </subcellularLocation>
</comment>
<evidence type="ECO:0000313" key="17">
    <source>
        <dbReference type="Proteomes" id="UP000281245"/>
    </source>
</evidence>
<dbReference type="InterPro" id="IPR014849">
    <property type="entry name" value="EKC/KEOPS_Gon7"/>
</dbReference>
<keyword evidence="12" id="KW-0539">Nucleus</keyword>
<comment type="similarity">
    <text evidence="3">Belongs to the GON7 family.</text>
</comment>